<protein>
    <submittedName>
        <fullName evidence="1">Uncharacterized protein</fullName>
    </submittedName>
</protein>
<evidence type="ECO:0000313" key="2">
    <source>
        <dbReference type="Proteomes" id="UP000735302"/>
    </source>
</evidence>
<sequence length="223" mass="25334">MVVVLGCWARPPLAKTYLLVLYDALGYLQAKCAFFLNCSGGRNFFISSHSSHILQNKLLDSQKKLNLPQFIVKLETQLTEDYFFELRNQRLRRDIQQNLVLSKDLWTGISLALFNLAVELPHQKECKVGVEKDIAANPDKGNHDKHWVSRLSNSSVSCTMFPIAPYKGGLMVITKETCYLINSVLVFRGVHLSIINSNVSYLAMSPMYILTGKKDEFFQPNNN</sequence>
<gene>
    <name evidence="1" type="ORF">PoB_000754600</name>
</gene>
<evidence type="ECO:0000313" key="1">
    <source>
        <dbReference type="EMBL" id="GFN81040.1"/>
    </source>
</evidence>
<keyword evidence="2" id="KW-1185">Reference proteome</keyword>
<reference evidence="1 2" key="1">
    <citation type="journal article" date="2021" name="Elife">
        <title>Chloroplast acquisition without the gene transfer in kleptoplastic sea slugs, Plakobranchus ocellatus.</title>
        <authorList>
            <person name="Maeda T."/>
            <person name="Takahashi S."/>
            <person name="Yoshida T."/>
            <person name="Shimamura S."/>
            <person name="Takaki Y."/>
            <person name="Nagai Y."/>
            <person name="Toyoda A."/>
            <person name="Suzuki Y."/>
            <person name="Arimoto A."/>
            <person name="Ishii H."/>
            <person name="Satoh N."/>
            <person name="Nishiyama T."/>
            <person name="Hasebe M."/>
            <person name="Maruyama T."/>
            <person name="Minagawa J."/>
            <person name="Obokata J."/>
            <person name="Shigenobu S."/>
        </authorList>
    </citation>
    <scope>NUCLEOTIDE SEQUENCE [LARGE SCALE GENOMIC DNA]</scope>
</reference>
<organism evidence="1 2">
    <name type="scientific">Plakobranchus ocellatus</name>
    <dbReference type="NCBI Taxonomy" id="259542"/>
    <lineage>
        <taxon>Eukaryota</taxon>
        <taxon>Metazoa</taxon>
        <taxon>Spiralia</taxon>
        <taxon>Lophotrochozoa</taxon>
        <taxon>Mollusca</taxon>
        <taxon>Gastropoda</taxon>
        <taxon>Heterobranchia</taxon>
        <taxon>Euthyneura</taxon>
        <taxon>Panpulmonata</taxon>
        <taxon>Sacoglossa</taxon>
        <taxon>Placobranchoidea</taxon>
        <taxon>Plakobranchidae</taxon>
        <taxon>Plakobranchus</taxon>
    </lineage>
</organism>
<dbReference type="AlphaFoldDB" id="A0AAV3YF79"/>
<dbReference type="EMBL" id="BLXT01000876">
    <property type="protein sequence ID" value="GFN81040.1"/>
    <property type="molecule type" value="Genomic_DNA"/>
</dbReference>
<name>A0AAV3YF79_9GAST</name>
<dbReference type="Proteomes" id="UP000735302">
    <property type="component" value="Unassembled WGS sequence"/>
</dbReference>
<accession>A0AAV3YF79</accession>
<proteinExistence type="predicted"/>
<comment type="caution">
    <text evidence="1">The sequence shown here is derived from an EMBL/GenBank/DDBJ whole genome shotgun (WGS) entry which is preliminary data.</text>
</comment>